<evidence type="ECO:0000313" key="2">
    <source>
        <dbReference type="EMBL" id="CAH6790521.1"/>
    </source>
</evidence>
<comment type="caution">
    <text evidence="2">The sequence shown here is derived from an EMBL/GenBank/DDBJ whole genome shotgun (WGS) entry which is preliminary data.</text>
</comment>
<evidence type="ECO:0000313" key="3">
    <source>
        <dbReference type="Proteomes" id="UP001152836"/>
    </source>
</evidence>
<name>A0AAU9ZCY0_PHORO</name>
<dbReference type="AlphaFoldDB" id="A0AAU9ZCY0"/>
<gene>
    <name evidence="2" type="primary">Focad</name>
    <name evidence="2" type="ORF">PHOROB_LOCUS7814</name>
</gene>
<reference evidence="2" key="1">
    <citation type="submission" date="2022-06" db="EMBL/GenBank/DDBJ databases">
        <authorList>
            <person name="Andreotti S."/>
            <person name="Wyler E."/>
        </authorList>
    </citation>
    <scope>NUCLEOTIDE SEQUENCE</scope>
</reference>
<organism evidence="2 3">
    <name type="scientific">Phodopus roborovskii</name>
    <name type="common">Roborovski's desert hamster</name>
    <name type="synonym">Cricetulus roborovskii</name>
    <dbReference type="NCBI Taxonomy" id="109678"/>
    <lineage>
        <taxon>Eukaryota</taxon>
        <taxon>Metazoa</taxon>
        <taxon>Chordata</taxon>
        <taxon>Craniata</taxon>
        <taxon>Vertebrata</taxon>
        <taxon>Euteleostomi</taxon>
        <taxon>Mammalia</taxon>
        <taxon>Eutheria</taxon>
        <taxon>Euarchontoglires</taxon>
        <taxon>Glires</taxon>
        <taxon>Rodentia</taxon>
        <taxon>Myomorpha</taxon>
        <taxon>Muroidea</taxon>
        <taxon>Cricetidae</taxon>
        <taxon>Cricetinae</taxon>
        <taxon>Phodopus</taxon>
    </lineage>
</organism>
<accession>A0AAU9ZCY0</accession>
<dbReference type="InterPro" id="IPR021392">
    <property type="entry name" value="Focadhesin_C"/>
</dbReference>
<dbReference type="GO" id="GO:0060147">
    <property type="term" value="P:regulation of post-transcriptional gene silencing"/>
    <property type="evidence" value="ECO:0007669"/>
    <property type="project" value="InterPro"/>
</dbReference>
<dbReference type="EMBL" id="CALSGD010001431">
    <property type="protein sequence ID" value="CAH6790521.1"/>
    <property type="molecule type" value="Genomic_DNA"/>
</dbReference>
<dbReference type="PANTHER" id="PTHR16212">
    <property type="entry name" value="FOCADHESIN FAMILY MEMBER"/>
    <property type="match status" value="1"/>
</dbReference>
<evidence type="ECO:0000259" key="1">
    <source>
        <dbReference type="Pfam" id="PF11229"/>
    </source>
</evidence>
<feature type="domain" description="Focadhesin C-terminal" evidence="1">
    <location>
        <begin position="1"/>
        <end position="204"/>
    </location>
</feature>
<proteinExistence type="predicted"/>
<protein>
    <submittedName>
        <fullName evidence="2">Focad protein</fullName>
    </submittedName>
</protein>
<sequence length="204" mass="23155">MSLMDLITAAAQHQEKEPLAWMILHSLYQARIVSHANTGVLKRLEWLLELMGYMRNLAYQQPSVQSVAPDEALDFLLLIFAAAVVAWADHEAPLLLGLSASWLPWHRENGPCGLATALLGRSPMHRVTVQEVLTLLPSSMLLLLQKEPWKEQTQKFIDWLFSIMEIPNEAFAAKSKDLLKATLLSLRVLPEFKKKAVWTRAYGW</sequence>
<dbReference type="InterPro" id="IPR045163">
    <property type="entry name" value="Focadhesin/RST1"/>
</dbReference>
<dbReference type="PANTHER" id="PTHR16212:SF4">
    <property type="entry name" value="FOCADHESIN"/>
    <property type="match status" value="1"/>
</dbReference>
<dbReference type="Pfam" id="PF11229">
    <property type="entry name" value="Focadhesin"/>
    <property type="match status" value="1"/>
</dbReference>
<keyword evidence="3" id="KW-1185">Reference proteome</keyword>
<dbReference type="Proteomes" id="UP001152836">
    <property type="component" value="Unassembled WGS sequence"/>
</dbReference>